<accession>A0ABC8RS41</accession>
<comment type="caution">
    <text evidence="1">The sequence shown here is derived from an EMBL/GenBank/DDBJ whole genome shotgun (WGS) entry which is preliminary data.</text>
</comment>
<evidence type="ECO:0000313" key="1">
    <source>
        <dbReference type="EMBL" id="CAK9146385.1"/>
    </source>
</evidence>
<name>A0ABC8RS41_9AQUA</name>
<gene>
    <name evidence="1" type="ORF">ILEXP_LOCUS14228</name>
</gene>
<reference evidence="1 2" key="1">
    <citation type="submission" date="2024-02" db="EMBL/GenBank/DDBJ databases">
        <authorList>
            <person name="Vignale AGUSTIN F."/>
            <person name="Sosa J E."/>
            <person name="Modenutti C."/>
        </authorList>
    </citation>
    <scope>NUCLEOTIDE SEQUENCE [LARGE SCALE GENOMIC DNA]</scope>
</reference>
<sequence length="84" mass="9654">MSGCFKVKQCGVRIVYNNLEDTPTEEEMIQQSPCSVYQNFFDGDLSAYKMSTGTFLLSNHECFFDQRCSGLTDDEDEQDEDELE</sequence>
<organism evidence="1 2">
    <name type="scientific">Ilex paraguariensis</name>
    <name type="common">yerba mate</name>
    <dbReference type="NCBI Taxonomy" id="185542"/>
    <lineage>
        <taxon>Eukaryota</taxon>
        <taxon>Viridiplantae</taxon>
        <taxon>Streptophyta</taxon>
        <taxon>Embryophyta</taxon>
        <taxon>Tracheophyta</taxon>
        <taxon>Spermatophyta</taxon>
        <taxon>Magnoliopsida</taxon>
        <taxon>eudicotyledons</taxon>
        <taxon>Gunneridae</taxon>
        <taxon>Pentapetalae</taxon>
        <taxon>asterids</taxon>
        <taxon>campanulids</taxon>
        <taxon>Aquifoliales</taxon>
        <taxon>Aquifoliaceae</taxon>
        <taxon>Ilex</taxon>
    </lineage>
</organism>
<protein>
    <submittedName>
        <fullName evidence="1">Uncharacterized protein</fullName>
    </submittedName>
</protein>
<dbReference type="AlphaFoldDB" id="A0ABC8RS41"/>
<dbReference type="Proteomes" id="UP001642360">
    <property type="component" value="Unassembled WGS sequence"/>
</dbReference>
<keyword evidence="2" id="KW-1185">Reference proteome</keyword>
<evidence type="ECO:0000313" key="2">
    <source>
        <dbReference type="Proteomes" id="UP001642360"/>
    </source>
</evidence>
<proteinExistence type="predicted"/>
<dbReference type="EMBL" id="CAUOFW020001569">
    <property type="protein sequence ID" value="CAK9146385.1"/>
    <property type="molecule type" value="Genomic_DNA"/>
</dbReference>